<dbReference type="Pfam" id="PF04801">
    <property type="entry name" value="RPC5"/>
    <property type="match status" value="1"/>
</dbReference>
<dbReference type="AlphaFoldDB" id="A0A9K3GI55"/>
<organism evidence="1 2">
    <name type="scientific">Kipferlia bialata</name>
    <dbReference type="NCBI Taxonomy" id="797122"/>
    <lineage>
        <taxon>Eukaryota</taxon>
        <taxon>Metamonada</taxon>
        <taxon>Carpediemonas-like organisms</taxon>
        <taxon>Kipferlia</taxon>
    </lineage>
</organism>
<keyword evidence="2" id="KW-1185">Reference proteome</keyword>
<dbReference type="GO" id="GO:0005666">
    <property type="term" value="C:RNA polymerase III complex"/>
    <property type="evidence" value="ECO:0007669"/>
    <property type="project" value="TreeGrafter"/>
</dbReference>
<keyword evidence="1" id="KW-0804">Transcription</keyword>
<dbReference type="GO" id="GO:0042797">
    <property type="term" value="P:tRNA transcription by RNA polymerase III"/>
    <property type="evidence" value="ECO:0007669"/>
    <property type="project" value="TreeGrafter"/>
</dbReference>
<dbReference type="InterPro" id="IPR006886">
    <property type="entry name" value="RNA_pol_III_Rpc5"/>
</dbReference>
<dbReference type="PANTHER" id="PTHR12069">
    <property type="entry name" value="DNA-DIRECTED RNA POLYMERASES III 80 KDA POLYPEPTIDE RNA POLYMERASE III SUBUNIT 5"/>
    <property type="match status" value="1"/>
</dbReference>
<proteinExistence type="predicted"/>
<comment type="caution">
    <text evidence="1">The sequence shown here is derived from an EMBL/GenBank/DDBJ whole genome shotgun (WGS) entry which is preliminary data.</text>
</comment>
<evidence type="ECO:0000313" key="2">
    <source>
        <dbReference type="Proteomes" id="UP000265618"/>
    </source>
</evidence>
<protein>
    <submittedName>
        <fullName evidence="1">DNA-directed RNA polymerase III subunit Rpc5</fullName>
    </submittedName>
</protein>
<dbReference type="OrthoDB" id="340681at2759"/>
<sequence>MAVGLLSGGNALHLTPVSSVVSVRPSHSYTNTVDRQSDIDAFCQAPANARHHGPVEVQKGESVDMKYYPEGSRESTMQLHRLLSCKGDAINFDQPAVQYVNQLFPEPPSAPSATAPAQTHSSGALSLELIRRLPPRDLVGHLLKKKPIMQYSMICRAAGRVKESELLKHLSDLARLVNGVWVQRSRDAVEESLVPFRDYLLLLLATSTYVSRRSFTDQTGLPPHLVRSLFSPLLKKVTGKGWALQTPPDAAFLASHPAKVEEERVRWRDESDAIASAVNESRVTMTLLDRQRSGIITPTLTPIARLRDKRARTRLCRQAGISERPARDNSVVAQALAKLTQGMALAPGSPLSQ</sequence>
<evidence type="ECO:0000313" key="1">
    <source>
        <dbReference type="EMBL" id="GIQ83081.1"/>
    </source>
</evidence>
<dbReference type="PANTHER" id="PTHR12069:SF0">
    <property type="entry name" value="DNA-DIRECTED RNA POLYMERASE III SUBUNIT RPC5"/>
    <property type="match status" value="1"/>
</dbReference>
<dbReference type="Proteomes" id="UP000265618">
    <property type="component" value="Unassembled WGS sequence"/>
</dbReference>
<accession>A0A9K3GI55</accession>
<gene>
    <name evidence="1" type="ORF">KIPB_004336</name>
</gene>
<reference evidence="1 2" key="1">
    <citation type="journal article" date="2018" name="PLoS ONE">
        <title>The draft genome of Kipferlia bialata reveals reductive genome evolution in fornicate parasites.</title>
        <authorList>
            <person name="Tanifuji G."/>
            <person name="Takabayashi S."/>
            <person name="Kume K."/>
            <person name="Takagi M."/>
            <person name="Nakayama T."/>
            <person name="Kamikawa R."/>
            <person name="Inagaki Y."/>
            <person name="Hashimoto T."/>
        </authorList>
    </citation>
    <scope>NUCLEOTIDE SEQUENCE [LARGE SCALE GENOMIC DNA]</scope>
    <source>
        <strain evidence="1">NY0173</strain>
    </source>
</reference>
<name>A0A9K3GI55_9EUKA</name>
<dbReference type="EMBL" id="BDIP01000917">
    <property type="protein sequence ID" value="GIQ83081.1"/>
    <property type="molecule type" value="Genomic_DNA"/>
</dbReference>
<keyword evidence="1" id="KW-0240">DNA-directed RNA polymerase</keyword>